<dbReference type="GO" id="GO:0030955">
    <property type="term" value="F:potassium ion binding"/>
    <property type="evidence" value="ECO:0007669"/>
    <property type="project" value="UniProtKB-UniRule"/>
</dbReference>
<evidence type="ECO:0000256" key="2">
    <source>
        <dbReference type="ARBA" id="ARBA00022475"/>
    </source>
</evidence>
<keyword evidence="7 9" id="KW-0406">Ion transport</keyword>
<keyword evidence="4 9" id="KW-0812">Transmembrane</keyword>
<keyword evidence="2 9" id="KW-1003">Cell membrane</keyword>
<comment type="subunit">
    <text evidence="9">The system is composed of three essential subunits: KdpA, KdpB and KdpC.</text>
</comment>
<evidence type="ECO:0000256" key="3">
    <source>
        <dbReference type="ARBA" id="ARBA00022538"/>
    </source>
</evidence>
<feature type="transmembrane region" description="Helical" evidence="9">
    <location>
        <begin position="543"/>
        <end position="566"/>
    </location>
</feature>
<reference evidence="10" key="1">
    <citation type="submission" date="2023-06" db="EMBL/GenBank/DDBJ databases">
        <title>Gordonia sp. nov. and Pseudochrobactrum sp. nov., two species isolated from the burying beetle Nicrophorus vespilloides.</title>
        <authorList>
            <person name="Poehlein A."/>
            <person name="Guzman J."/>
            <person name="Daniel R."/>
            <person name="Vilcinskas A."/>
        </authorList>
    </citation>
    <scope>NUCLEOTIDE SEQUENCE</scope>
    <source>
        <strain evidence="10">MP11Mi</strain>
    </source>
</reference>
<dbReference type="PIRSF" id="PIRSF001294">
    <property type="entry name" value="K_ATPaseA"/>
    <property type="match status" value="1"/>
</dbReference>
<dbReference type="InterPro" id="IPR004623">
    <property type="entry name" value="KdpA"/>
</dbReference>
<feature type="transmembrane region" description="Helical" evidence="9">
    <location>
        <begin position="137"/>
        <end position="155"/>
    </location>
</feature>
<gene>
    <name evidence="9 10" type="primary">kdpA</name>
    <name evidence="10" type="ORF">MP11Mi_09640</name>
</gene>
<keyword evidence="8 9" id="KW-0472">Membrane</keyword>
<evidence type="ECO:0000256" key="8">
    <source>
        <dbReference type="ARBA" id="ARBA00023136"/>
    </source>
</evidence>
<organism evidence="10">
    <name type="scientific">Gordonia sp. MP11Mi</name>
    <dbReference type="NCBI Taxonomy" id="3022769"/>
    <lineage>
        <taxon>Bacteria</taxon>
        <taxon>Bacillati</taxon>
        <taxon>Actinomycetota</taxon>
        <taxon>Actinomycetes</taxon>
        <taxon>Mycobacteriales</taxon>
        <taxon>Gordoniaceae</taxon>
        <taxon>Gordonia</taxon>
    </lineage>
</organism>
<protein>
    <recommendedName>
        <fullName evidence="9">Potassium-transporting ATPase potassium-binding subunit</fullName>
    </recommendedName>
    <alternativeName>
        <fullName evidence="9">ATP phosphohydrolase [potassium-transporting] A chain</fullName>
    </alternativeName>
    <alternativeName>
        <fullName evidence="9">Potassium-binding and translocating subunit A</fullName>
    </alternativeName>
    <alternativeName>
        <fullName evidence="9">Potassium-translocating ATPase A chain</fullName>
    </alternativeName>
</protein>
<keyword evidence="5 9" id="KW-0630">Potassium</keyword>
<dbReference type="EMBL" id="CP128986">
    <property type="protein sequence ID" value="WOC11884.1"/>
    <property type="molecule type" value="Genomic_DNA"/>
</dbReference>
<evidence type="ECO:0000256" key="7">
    <source>
        <dbReference type="ARBA" id="ARBA00023065"/>
    </source>
</evidence>
<evidence type="ECO:0000313" key="10">
    <source>
        <dbReference type="EMBL" id="WOC11884.1"/>
    </source>
</evidence>
<feature type="transmembrane region" description="Helical" evidence="9">
    <location>
        <begin position="59"/>
        <end position="80"/>
    </location>
</feature>
<dbReference type="PANTHER" id="PTHR30607:SF2">
    <property type="entry name" value="POTASSIUM-TRANSPORTING ATPASE POTASSIUM-BINDING SUBUNIT"/>
    <property type="match status" value="1"/>
</dbReference>
<dbReference type="PANTHER" id="PTHR30607">
    <property type="entry name" value="POTASSIUM-TRANSPORTING ATPASE A CHAIN"/>
    <property type="match status" value="1"/>
</dbReference>
<dbReference type="Pfam" id="PF03814">
    <property type="entry name" value="KdpA"/>
    <property type="match status" value="1"/>
</dbReference>
<feature type="transmembrane region" description="Helical" evidence="9">
    <location>
        <begin position="386"/>
        <end position="404"/>
    </location>
</feature>
<proteinExistence type="inferred from homology"/>
<evidence type="ECO:0000256" key="4">
    <source>
        <dbReference type="ARBA" id="ARBA00022692"/>
    </source>
</evidence>
<dbReference type="GO" id="GO:0005886">
    <property type="term" value="C:plasma membrane"/>
    <property type="evidence" value="ECO:0007669"/>
    <property type="project" value="UniProtKB-SubCell"/>
</dbReference>
<evidence type="ECO:0000256" key="9">
    <source>
        <dbReference type="HAMAP-Rule" id="MF_00275"/>
    </source>
</evidence>
<keyword evidence="6 9" id="KW-1133">Transmembrane helix</keyword>
<comment type="similarity">
    <text evidence="9">Belongs to the KdpA family.</text>
</comment>
<feature type="transmembrane region" description="Helical" evidence="9">
    <location>
        <begin position="259"/>
        <end position="278"/>
    </location>
</feature>
<evidence type="ECO:0000256" key="1">
    <source>
        <dbReference type="ARBA" id="ARBA00022448"/>
    </source>
</evidence>
<dbReference type="NCBIfam" id="TIGR00680">
    <property type="entry name" value="kdpA"/>
    <property type="match status" value="1"/>
</dbReference>
<dbReference type="AlphaFoldDB" id="A0AA97CU66"/>
<dbReference type="GO" id="GO:0008556">
    <property type="term" value="F:P-type potassium transmembrane transporter activity"/>
    <property type="evidence" value="ECO:0007669"/>
    <property type="project" value="InterPro"/>
</dbReference>
<sequence>MNDTWAGVLSVAAVVTVLAVAHAPLGDYMARTFRSHKDLGVERLIYRVARIDPRAGQNWRAYAMSVLGFSVASLVFLYVLQRVQGVLPWSDGKPAVSPAMAFNTAISFVTNTDWQSYSPEATVSNLTQMLGLAVQNFLSAAVGLAVAVAVIRGVVARRRDRDLSLTPGSGDLGNFWVDLVRGTVRILLPLAFVVAAILVLQGAVQSWRTGFDFTMLDGRDGHAPVGPFASQEAIKVLGTNGGGTYAANSAHPFSVPTPLANIVEIIAVLLIPVSLTRTYGTLVGDRRQGYTLLGVMTTIWVALVALVWAFEAHAGGVATDAAGAAMEGKENRFGVFGSALFGVSTTGTSTGAVNSAHDSFSGASGGGLTWNMLLGEIAPGGVGSGLYGLLILAVITVFVGGLLVGRSPEFLGKRIGQHEITLAAMYVLVMPALVLTGVSISAVLGSTRDALGNDGPTGSPNAIHGFSEILYAYASAANNNGSAFGGLTVTSDWFQISLGLAMLFGRFLPIVIVLALAGRLASQTPRTPADDGARAASLPSHGVVYGSLLLGTTLLVAGLTFFPAMALGPIAEAFA</sequence>
<feature type="transmembrane region" description="Helical" evidence="9">
    <location>
        <begin position="425"/>
        <end position="444"/>
    </location>
</feature>
<dbReference type="RefSeq" id="WP_420041158.1">
    <property type="nucleotide sequence ID" value="NZ_CP128986.1"/>
</dbReference>
<feature type="transmembrane region" description="Helical" evidence="9">
    <location>
        <begin position="6"/>
        <end position="25"/>
    </location>
</feature>
<feature type="transmembrane region" description="Helical" evidence="9">
    <location>
        <begin position="493"/>
        <end position="517"/>
    </location>
</feature>
<keyword evidence="1 9" id="KW-0813">Transport</keyword>
<comment type="function">
    <text evidence="9">Part of the high-affinity ATP-driven potassium transport (or Kdp) system, which catalyzes the hydrolysis of ATP coupled with the electrogenic transport of potassium into the cytoplasm. This subunit binds the extracellular potassium ions and delivers the ions to the membrane domain of KdpB through an intramembrane tunnel.</text>
</comment>
<comment type="subcellular location">
    <subcellularLocation>
        <location evidence="9">Cell membrane</location>
        <topology evidence="9">Multi-pass membrane protein</topology>
    </subcellularLocation>
</comment>
<accession>A0AA97CU66</accession>
<feature type="transmembrane region" description="Helical" evidence="9">
    <location>
        <begin position="290"/>
        <end position="310"/>
    </location>
</feature>
<feature type="transmembrane region" description="Helical" evidence="9">
    <location>
        <begin position="186"/>
        <end position="207"/>
    </location>
</feature>
<keyword evidence="3 9" id="KW-0633">Potassium transport</keyword>
<evidence type="ECO:0000256" key="6">
    <source>
        <dbReference type="ARBA" id="ARBA00022989"/>
    </source>
</evidence>
<evidence type="ECO:0000256" key="5">
    <source>
        <dbReference type="ARBA" id="ARBA00022958"/>
    </source>
</evidence>
<dbReference type="HAMAP" id="MF_00275">
    <property type="entry name" value="KdpA"/>
    <property type="match status" value="1"/>
</dbReference>
<name>A0AA97CU66_9ACTN</name>